<dbReference type="RefSeq" id="WP_110398809.1">
    <property type="nucleotide sequence ID" value="NZ_QJJS01000001.1"/>
</dbReference>
<proteinExistence type="predicted"/>
<dbReference type="Proteomes" id="UP000247811">
    <property type="component" value="Unassembled WGS sequence"/>
</dbReference>
<evidence type="ECO:0000313" key="2">
    <source>
        <dbReference type="Proteomes" id="UP000247811"/>
    </source>
</evidence>
<accession>A0A318H5G7</accession>
<gene>
    <name evidence="1" type="ORF">C7444_10136</name>
</gene>
<reference evidence="1 2" key="1">
    <citation type="submission" date="2018-05" db="EMBL/GenBank/DDBJ databases">
        <title>Genomic Encyclopedia of Type Strains, Phase IV (KMG-IV): sequencing the most valuable type-strain genomes for metagenomic binning, comparative biology and taxonomic classification.</title>
        <authorList>
            <person name="Goeker M."/>
        </authorList>
    </citation>
    <scope>NUCLEOTIDE SEQUENCE [LARGE SCALE GENOMIC DNA]</scope>
    <source>
        <strain evidence="1 2">DSM 566</strain>
    </source>
</reference>
<dbReference type="EMBL" id="QJJS01000001">
    <property type="protein sequence ID" value="PXW99207.1"/>
    <property type="molecule type" value="Genomic_DNA"/>
</dbReference>
<comment type="caution">
    <text evidence="1">The sequence shown here is derived from an EMBL/GenBank/DDBJ whole genome shotgun (WGS) entry which is preliminary data.</text>
</comment>
<protein>
    <submittedName>
        <fullName evidence="1">Uncharacterized protein</fullName>
    </submittedName>
</protein>
<dbReference type="AlphaFoldDB" id="A0A318H5G7"/>
<sequence>MATRWNRSFLNRAIAPGIADLTACDIPDLEHWPAEAEGWLRNDVLSGVHAAAFTGHARQHAITLLHRAQATVSQYHQARRSTLDFLRLSTPHDPSTPLYYAAITQWESCLINLQVFTDTAARFHGRRSFLPNDGSAAFRAHAIGNVIRAWGSPALRTELHDDEVMPLWLSNTGVHTRTLRLTYLELFRVVEDAAIVAHRIQHPHAAGSRLKA</sequence>
<keyword evidence="2" id="KW-1185">Reference proteome</keyword>
<evidence type="ECO:0000313" key="1">
    <source>
        <dbReference type="EMBL" id="PXW99207.1"/>
    </source>
</evidence>
<dbReference type="OrthoDB" id="9911050at2"/>
<organism evidence="1 2">
    <name type="scientific">Sphaerotilus hippei</name>
    <dbReference type="NCBI Taxonomy" id="744406"/>
    <lineage>
        <taxon>Bacteria</taxon>
        <taxon>Pseudomonadati</taxon>
        <taxon>Pseudomonadota</taxon>
        <taxon>Betaproteobacteria</taxon>
        <taxon>Burkholderiales</taxon>
        <taxon>Sphaerotilaceae</taxon>
        <taxon>Sphaerotilus</taxon>
    </lineage>
</organism>
<name>A0A318H5G7_9BURK</name>